<dbReference type="InterPro" id="IPR036890">
    <property type="entry name" value="HATPase_C_sf"/>
</dbReference>
<dbReference type="GO" id="GO:0000155">
    <property type="term" value="F:phosphorelay sensor kinase activity"/>
    <property type="evidence" value="ECO:0007669"/>
    <property type="project" value="InterPro"/>
</dbReference>
<gene>
    <name evidence="17" type="ORF">GGR43_000453</name>
</gene>
<keyword evidence="4" id="KW-0145">Chemotaxis</keyword>
<proteinExistence type="predicted"/>
<name>A0A7W6BN48_9SPHN</name>
<dbReference type="SMART" id="SM00260">
    <property type="entry name" value="CheW"/>
    <property type="match status" value="1"/>
</dbReference>
<dbReference type="CDD" id="cd00088">
    <property type="entry name" value="HPT"/>
    <property type="match status" value="1"/>
</dbReference>
<comment type="function">
    <text evidence="11">Involved in the transmission of sensory signals from the chemoreceptors to the flagellar motors. CheA is autophosphorylated; it can transfer its phosphate group to either CheB or CheY.</text>
</comment>
<dbReference type="EC" id="2.7.13.3" evidence="2"/>
<dbReference type="InterPro" id="IPR036641">
    <property type="entry name" value="HPT_dom_sf"/>
</dbReference>
<evidence type="ECO:0000256" key="5">
    <source>
        <dbReference type="ARBA" id="ARBA00022553"/>
    </source>
</evidence>
<dbReference type="PROSITE" id="PS50894">
    <property type="entry name" value="HPT"/>
    <property type="match status" value="1"/>
</dbReference>
<keyword evidence="18" id="KW-1185">Reference proteome</keyword>
<dbReference type="SUPFAM" id="SSF47384">
    <property type="entry name" value="Homodimeric domain of signal transducing histidine kinase"/>
    <property type="match status" value="1"/>
</dbReference>
<dbReference type="PANTHER" id="PTHR43395:SF10">
    <property type="entry name" value="CHEMOTAXIS PROTEIN CHEA"/>
    <property type="match status" value="1"/>
</dbReference>
<keyword evidence="7" id="KW-0547">Nucleotide-binding</keyword>
<evidence type="ECO:0000256" key="4">
    <source>
        <dbReference type="ARBA" id="ARBA00022500"/>
    </source>
</evidence>
<dbReference type="Pfam" id="PF02518">
    <property type="entry name" value="HATPase_c"/>
    <property type="match status" value="1"/>
</dbReference>
<feature type="domain" description="Histidine kinase" evidence="14">
    <location>
        <begin position="456"/>
        <end position="656"/>
    </location>
</feature>
<evidence type="ECO:0000259" key="15">
    <source>
        <dbReference type="PROSITE" id="PS50851"/>
    </source>
</evidence>
<evidence type="ECO:0000256" key="11">
    <source>
        <dbReference type="ARBA" id="ARBA00035100"/>
    </source>
</evidence>
<dbReference type="SMART" id="SM01231">
    <property type="entry name" value="H-kinase_dim"/>
    <property type="match status" value="1"/>
</dbReference>
<feature type="compositionally biased region" description="Low complexity" evidence="13">
    <location>
        <begin position="133"/>
        <end position="144"/>
    </location>
</feature>
<dbReference type="GO" id="GO:0005737">
    <property type="term" value="C:cytoplasm"/>
    <property type="evidence" value="ECO:0007669"/>
    <property type="project" value="InterPro"/>
</dbReference>
<feature type="domain" description="HPt" evidence="16">
    <location>
        <begin position="1"/>
        <end position="103"/>
    </location>
</feature>
<dbReference type="Gene3D" id="1.10.287.560">
    <property type="entry name" value="Histidine kinase CheA-like, homodimeric domain"/>
    <property type="match status" value="1"/>
</dbReference>
<dbReference type="InterPro" id="IPR037006">
    <property type="entry name" value="CheA-like_homodim_sf"/>
</dbReference>
<dbReference type="InterPro" id="IPR002545">
    <property type="entry name" value="CheW-lke_dom"/>
</dbReference>
<dbReference type="SUPFAM" id="SSF55874">
    <property type="entry name" value="ATPase domain of HSP90 chaperone/DNA topoisomerase II/histidine kinase"/>
    <property type="match status" value="1"/>
</dbReference>
<feature type="region of interest" description="Disordered" evidence="13">
    <location>
        <begin position="133"/>
        <end position="153"/>
    </location>
</feature>
<dbReference type="InterPro" id="IPR004358">
    <property type="entry name" value="Sig_transdc_His_kin-like_C"/>
</dbReference>
<evidence type="ECO:0000256" key="6">
    <source>
        <dbReference type="ARBA" id="ARBA00022679"/>
    </source>
</evidence>
<dbReference type="GO" id="GO:0006935">
    <property type="term" value="P:chemotaxis"/>
    <property type="evidence" value="ECO:0007669"/>
    <property type="project" value="UniProtKB-KW"/>
</dbReference>
<dbReference type="InterPro" id="IPR003594">
    <property type="entry name" value="HATPase_dom"/>
</dbReference>
<dbReference type="InterPro" id="IPR008207">
    <property type="entry name" value="Sig_transdc_His_kin_Hpt_dom"/>
</dbReference>
<evidence type="ECO:0000256" key="8">
    <source>
        <dbReference type="ARBA" id="ARBA00022777"/>
    </source>
</evidence>
<comment type="caution">
    <text evidence="17">The sequence shown here is derived from an EMBL/GenBank/DDBJ whole genome shotgun (WGS) entry which is preliminary data.</text>
</comment>
<dbReference type="CDD" id="cd16916">
    <property type="entry name" value="HATPase_CheA-like"/>
    <property type="match status" value="1"/>
</dbReference>
<keyword evidence="9" id="KW-0067">ATP-binding</keyword>
<keyword evidence="5 12" id="KW-0597">Phosphoprotein</keyword>
<dbReference type="InterPro" id="IPR036097">
    <property type="entry name" value="HisK_dim/P_sf"/>
</dbReference>
<dbReference type="Gene3D" id="3.30.565.10">
    <property type="entry name" value="Histidine kinase-like ATPase, C-terminal domain"/>
    <property type="match status" value="1"/>
</dbReference>
<dbReference type="Pfam" id="PF02895">
    <property type="entry name" value="H-kinase_dim"/>
    <property type="match status" value="1"/>
</dbReference>
<evidence type="ECO:0000256" key="7">
    <source>
        <dbReference type="ARBA" id="ARBA00022741"/>
    </source>
</evidence>
<comment type="catalytic activity">
    <reaction evidence="1">
        <text>ATP + protein L-histidine = ADP + protein N-phospho-L-histidine.</text>
        <dbReference type="EC" id="2.7.13.3"/>
    </reaction>
</comment>
<evidence type="ECO:0000256" key="13">
    <source>
        <dbReference type="SAM" id="MobiDB-lite"/>
    </source>
</evidence>
<dbReference type="PANTHER" id="PTHR43395">
    <property type="entry name" value="SENSOR HISTIDINE KINASE CHEA"/>
    <property type="match status" value="1"/>
</dbReference>
<dbReference type="CDD" id="cd00731">
    <property type="entry name" value="CheA_reg"/>
    <property type="match status" value="1"/>
</dbReference>
<evidence type="ECO:0000313" key="17">
    <source>
        <dbReference type="EMBL" id="MBB3924759.1"/>
    </source>
</evidence>
<dbReference type="InterPro" id="IPR036061">
    <property type="entry name" value="CheW-like_dom_sf"/>
</dbReference>
<dbReference type="RefSeq" id="WP_188070300.1">
    <property type="nucleotide sequence ID" value="NZ_JACIDT010000001.1"/>
</dbReference>
<dbReference type="EMBL" id="JACIDT010000001">
    <property type="protein sequence ID" value="MBB3924759.1"/>
    <property type="molecule type" value="Genomic_DNA"/>
</dbReference>
<dbReference type="FunFam" id="3.30.565.10:FF:000016">
    <property type="entry name" value="Chemotaxis protein CheA, putative"/>
    <property type="match status" value="1"/>
</dbReference>
<dbReference type="GO" id="GO:0005524">
    <property type="term" value="F:ATP binding"/>
    <property type="evidence" value="ECO:0007669"/>
    <property type="project" value="UniProtKB-KW"/>
</dbReference>
<dbReference type="Proteomes" id="UP000571950">
    <property type="component" value="Unassembled WGS sequence"/>
</dbReference>
<dbReference type="SUPFAM" id="SSF47226">
    <property type="entry name" value="Histidine-containing phosphotransfer domain, HPT domain"/>
    <property type="match status" value="1"/>
</dbReference>
<accession>A0A7W6BN48</accession>
<dbReference type="Gene3D" id="2.30.30.40">
    <property type="entry name" value="SH3 Domains"/>
    <property type="match status" value="1"/>
</dbReference>
<dbReference type="PROSITE" id="PS50851">
    <property type="entry name" value="CHEW"/>
    <property type="match status" value="1"/>
</dbReference>
<dbReference type="PRINTS" id="PR00344">
    <property type="entry name" value="BCTRLSENSOR"/>
</dbReference>
<evidence type="ECO:0000256" key="9">
    <source>
        <dbReference type="ARBA" id="ARBA00022840"/>
    </source>
</evidence>
<reference evidence="17 18" key="1">
    <citation type="submission" date="2020-08" db="EMBL/GenBank/DDBJ databases">
        <title>Genomic Encyclopedia of Type Strains, Phase IV (KMG-IV): sequencing the most valuable type-strain genomes for metagenomic binning, comparative biology and taxonomic classification.</title>
        <authorList>
            <person name="Goeker M."/>
        </authorList>
    </citation>
    <scope>NUCLEOTIDE SEQUENCE [LARGE SCALE GENOMIC DNA]</scope>
    <source>
        <strain evidence="17 18">DSM 26189</strain>
    </source>
</reference>
<dbReference type="SMART" id="SM00387">
    <property type="entry name" value="HATPase_c"/>
    <property type="match status" value="1"/>
</dbReference>
<dbReference type="SUPFAM" id="SSF50341">
    <property type="entry name" value="CheW-like"/>
    <property type="match status" value="1"/>
</dbReference>
<dbReference type="InterPro" id="IPR004105">
    <property type="entry name" value="CheA-like_dim"/>
</dbReference>
<sequence length="803" mass="83412">MTNEEIQNIFFLECEEALSQAEEGLMACQSGTADAETVNGIFRSVHSIKGGAGAFSFTLLQAFTHKFETVLSYVRDGDLPLGDWLNALMLRAFDVLADHVTAARGEGEAPDDAAISAELEEIAARVAAGLPVGDAAPQGQADGADAPDDDAEEKDELGLDFDLDGLMGDLSVDAEEAAAIEAAAAEVERRMEQGDDIAAFAAEAPAQAEAPAPAAPAAAAGADGQAAYGWYVRLRFLDGALANGSEPLLMLRELGELGGRCLAVDAATLPTLDALDAEKAYFGWTFHLPARATKEEIEEIFDFIGTDCELAIEAAMEPVGLGGATVALAPVEPVAVAAEAKAEEAPAPVAAAPVPAPVPAPAPAPVPAPVASAPVEAAPIAEAAPASAPAADPAPAAAVPQAAPRAVNAVGQTVRVDLAKLDRLIDTVGELVIAQAMMAQRLAGHGLSAMDEMGMLDHLTREIQESAMSIRAQPIGSVFSRVPRIVRELEASTGKRVELTMSGEGTELDKTVVERLGEPLTHLIRNAVDHGLETPDVRLARGKPAEGRLHLSAEQRSGRILISISDDGAGINREVVLKKAIERGLVAPGAQLSNEEIDHLIFAPGFSTAQQVSNISGRGVGMDVVRQNVKDLGGRISIESRPGEGCTFTLALPLTLAIADGMIVTVGDQTVVIPLTHVLESLRPEQADVQFVGKNLMVLNNRGRFLPIVPLDLAVGAVEAVKSADEAVLIVVDTESHGQAVLMVDSIVDQRQFVIKSLEAHYQPISGVAGATILGDGKVALILDVDALVADNFTAESGALAAA</sequence>
<feature type="domain" description="CheW-like" evidence="15">
    <location>
        <begin position="658"/>
        <end position="794"/>
    </location>
</feature>
<feature type="modified residue" description="Phosphohistidine" evidence="12">
    <location>
        <position position="46"/>
    </location>
</feature>
<evidence type="ECO:0000256" key="2">
    <source>
        <dbReference type="ARBA" id="ARBA00012438"/>
    </source>
</evidence>
<evidence type="ECO:0000256" key="1">
    <source>
        <dbReference type="ARBA" id="ARBA00000085"/>
    </source>
</evidence>
<dbReference type="InterPro" id="IPR005467">
    <property type="entry name" value="His_kinase_dom"/>
</dbReference>
<evidence type="ECO:0000256" key="3">
    <source>
        <dbReference type="ARBA" id="ARBA00021495"/>
    </source>
</evidence>
<keyword evidence="8 17" id="KW-0418">Kinase</keyword>
<dbReference type="AlphaFoldDB" id="A0A7W6BN48"/>
<keyword evidence="6 17" id="KW-0808">Transferase</keyword>
<evidence type="ECO:0000256" key="10">
    <source>
        <dbReference type="ARBA" id="ARBA00023012"/>
    </source>
</evidence>
<organism evidence="17 18">
    <name type="scientific">Sphingobium jiangsuense</name>
    <dbReference type="NCBI Taxonomy" id="870476"/>
    <lineage>
        <taxon>Bacteria</taxon>
        <taxon>Pseudomonadati</taxon>
        <taxon>Pseudomonadota</taxon>
        <taxon>Alphaproteobacteria</taxon>
        <taxon>Sphingomonadales</taxon>
        <taxon>Sphingomonadaceae</taxon>
        <taxon>Sphingobium</taxon>
    </lineage>
</organism>
<evidence type="ECO:0000313" key="18">
    <source>
        <dbReference type="Proteomes" id="UP000571950"/>
    </source>
</evidence>
<evidence type="ECO:0000259" key="16">
    <source>
        <dbReference type="PROSITE" id="PS50894"/>
    </source>
</evidence>
<protein>
    <recommendedName>
        <fullName evidence="3">Chemotaxis protein CheA</fullName>
        <ecNumber evidence="2">2.7.13.3</ecNumber>
    </recommendedName>
</protein>
<evidence type="ECO:0000259" key="14">
    <source>
        <dbReference type="PROSITE" id="PS50109"/>
    </source>
</evidence>
<keyword evidence="10" id="KW-0902">Two-component regulatory system</keyword>
<dbReference type="Gene3D" id="1.20.120.160">
    <property type="entry name" value="HPT domain"/>
    <property type="match status" value="1"/>
</dbReference>
<dbReference type="Pfam" id="PF01627">
    <property type="entry name" value="Hpt"/>
    <property type="match status" value="1"/>
</dbReference>
<dbReference type="Pfam" id="PF01584">
    <property type="entry name" value="CheW"/>
    <property type="match status" value="1"/>
</dbReference>
<dbReference type="PROSITE" id="PS50109">
    <property type="entry name" value="HIS_KIN"/>
    <property type="match status" value="1"/>
</dbReference>
<dbReference type="InterPro" id="IPR051315">
    <property type="entry name" value="Bact_Chemotaxis_CheA"/>
</dbReference>
<dbReference type="SMART" id="SM00073">
    <property type="entry name" value="HPT"/>
    <property type="match status" value="1"/>
</dbReference>
<evidence type="ECO:0000256" key="12">
    <source>
        <dbReference type="PROSITE-ProRule" id="PRU00110"/>
    </source>
</evidence>